<comment type="caution">
    <text evidence="7">The sequence shown here is derived from an EMBL/GenBank/DDBJ whole genome shotgun (WGS) entry which is preliminary data.</text>
</comment>
<dbReference type="RefSeq" id="WP_173121193.1">
    <property type="nucleotide sequence ID" value="NZ_JABRWJ010000001.1"/>
</dbReference>
<keyword evidence="2 4" id="KW-0732">Signal</keyword>
<reference evidence="7 8" key="1">
    <citation type="submission" date="2020-05" db="EMBL/GenBank/DDBJ databases">
        <title>Aquincola sp. isolate from soil.</title>
        <authorList>
            <person name="Han J."/>
            <person name="Kim D.-U."/>
        </authorList>
    </citation>
    <scope>NUCLEOTIDE SEQUENCE [LARGE SCALE GENOMIC DNA]</scope>
    <source>
        <strain evidence="7 8">S2</strain>
    </source>
</reference>
<name>A0ABX2ECV7_9BURK</name>
<gene>
    <name evidence="4 7" type="primary">lptA</name>
    <name evidence="7" type="ORF">HLB44_05040</name>
</gene>
<feature type="chain" id="PRO_5044903395" description="Lipopolysaccharide export system protein LptA" evidence="4">
    <location>
        <begin position="28"/>
        <end position="207"/>
    </location>
</feature>
<dbReference type="Pfam" id="PF03968">
    <property type="entry name" value="LptD_N"/>
    <property type="match status" value="1"/>
</dbReference>
<evidence type="ECO:0000313" key="7">
    <source>
        <dbReference type="EMBL" id="NRF66344.1"/>
    </source>
</evidence>
<comment type="subcellular location">
    <subcellularLocation>
        <location evidence="4">Periplasm</location>
    </subcellularLocation>
</comment>
<feature type="signal peptide" evidence="4">
    <location>
        <begin position="1"/>
        <end position="27"/>
    </location>
</feature>
<keyword evidence="1 4" id="KW-0813">Transport</keyword>
<evidence type="ECO:0000256" key="2">
    <source>
        <dbReference type="ARBA" id="ARBA00022729"/>
    </source>
</evidence>
<keyword evidence="8" id="KW-1185">Reference proteome</keyword>
<dbReference type="InterPro" id="IPR014340">
    <property type="entry name" value="LptA"/>
</dbReference>
<dbReference type="HAMAP" id="MF_01914">
    <property type="entry name" value="LPS_assembly_LptA"/>
    <property type="match status" value="1"/>
</dbReference>
<evidence type="ECO:0000313" key="8">
    <source>
        <dbReference type="Proteomes" id="UP000737171"/>
    </source>
</evidence>
<feature type="domain" description="Organic solvent tolerance-like N-terminal" evidence="6">
    <location>
        <begin position="47"/>
        <end position="144"/>
    </location>
</feature>
<evidence type="ECO:0000256" key="3">
    <source>
        <dbReference type="ARBA" id="ARBA00022764"/>
    </source>
</evidence>
<dbReference type="EMBL" id="JABRWJ010000001">
    <property type="protein sequence ID" value="NRF66344.1"/>
    <property type="molecule type" value="Genomic_DNA"/>
</dbReference>
<comment type="similarity">
    <text evidence="4">Belongs to the LptA family.</text>
</comment>
<dbReference type="NCBIfam" id="TIGR03002">
    <property type="entry name" value="outer_YhbN_LptA"/>
    <property type="match status" value="1"/>
</dbReference>
<dbReference type="InterPro" id="IPR052037">
    <property type="entry name" value="LPS_export_LptA"/>
</dbReference>
<dbReference type="PANTHER" id="PTHR36504:SF1">
    <property type="entry name" value="LIPOPOLYSACCHARIDE EXPORT SYSTEM PROTEIN LPTA"/>
    <property type="match status" value="1"/>
</dbReference>
<evidence type="ECO:0000256" key="5">
    <source>
        <dbReference type="SAM" id="MobiDB-lite"/>
    </source>
</evidence>
<evidence type="ECO:0000256" key="1">
    <source>
        <dbReference type="ARBA" id="ARBA00022448"/>
    </source>
</evidence>
<dbReference type="PANTHER" id="PTHR36504">
    <property type="entry name" value="LIPOPOLYSACCHARIDE EXPORT SYSTEM PROTEIN LPTA"/>
    <property type="match status" value="1"/>
</dbReference>
<comment type="function">
    <text evidence="4">Involved in the assembly of lipopolysaccharide (LPS). Required for the translocation of LPS from the inner membrane to the outer membrane.</text>
</comment>
<dbReference type="InterPro" id="IPR005653">
    <property type="entry name" value="OstA-like_N"/>
</dbReference>
<comment type="subunit">
    <text evidence="4">Component of the lipopolysaccharide transport and assembly complex.</text>
</comment>
<keyword evidence="3 4" id="KW-0574">Periplasm</keyword>
<dbReference type="Gene3D" id="2.60.450.10">
    <property type="entry name" value="Lipopolysaccharide (LPS) transport protein A like domain"/>
    <property type="match status" value="1"/>
</dbReference>
<evidence type="ECO:0000256" key="4">
    <source>
        <dbReference type="HAMAP-Rule" id="MF_01914"/>
    </source>
</evidence>
<proteinExistence type="inferred from homology"/>
<organism evidence="7 8">
    <name type="scientific">Pseudaquabacterium terrae</name>
    <dbReference type="NCBI Taxonomy" id="2732868"/>
    <lineage>
        <taxon>Bacteria</taxon>
        <taxon>Pseudomonadati</taxon>
        <taxon>Pseudomonadota</taxon>
        <taxon>Betaproteobacteria</taxon>
        <taxon>Burkholderiales</taxon>
        <taxon>Sphaerotilaceae</taxon>
        <taxon>Pseudaquabacterium</taxon>
    </lineage>
</organism>
<protein>
    <recommendedName>
        <fullName evidence="4">Lipopolysaccharide export system protein LptA</fullName>
    </recommendedName>
</protein>
<sequence precursor="true">MTPSFPIRPAAFCCAAALAGAMGAAQAEKTDRSKPMTLESDKPCVVNLVKQTSACSGNVVITQGTLLIRADKVELRETTDGYQVASATGADGRPAQYRQKRDGVDEYVEGAATRIDYDSRANTLRFEGQATARRLRGTVTADEIHGAVIVWDNTAEMFSVQGGAATAANPGGRVRAVLAPRDAASAPPAAAASAPLLRSTPSLGERR</sequence>
<dbReference type="Proteomes" id="UP000737171">
    <property type="component" value="Unassembled WGS sequence"/>
</dbReference>
<evidence type="ECO:0000259" key="6">
    <source>
        <dbReference type="Pfam" id="PF03968"/>
    </source>
</evidence>
<accession>A0ABX2ECV7</accession>
<feature type="region of interest" description="Disordered" evidence="5">
    <location>
        <begin position="181"/>
        <end position="207"/>
    </location>
</feature>